<dbReference type="CDD" id="cd01285">
    <property type="entry name" value="nucleoside_deaminase"/>
    <property type="match status" value="1"/>
</dbReference>
<dbReference type="EMBL" id="QRGO01000002">
    <property type="protein sequence ID" value="RDV02036.1"/>
    <property type="molecule type" value="Genomic_DNA"/>
</dbReference>
<dbReference type="Pfam" id="PF00383">
    <property type="entry name" value="dCMP_cyt_deam_1"/>
    <property type="match status" value="1"/>
</dbReference>
<dbReference type="PROSITE" id="PS00903">
    <property type="entry name" value="CYT_DCMP_DEAMINASES_1"/>
    <property type="match status" value="1"/>
</dbReference>
<evidence type="ECO:0000256" key="2">
    <source>
        <dbReference type="ARBA" id="ARBA00022833"/>
    </source>
</evidence>
<feature type="domain" description="CMP/dCMP-type deaminase" evidence="3">
    <location>
        <begin position="1"/>
        <end position="125"/>
    </location>
</feature>
<proteinExistence type="predicted"/>
<dbReference type="Proteomes" id="UP000263993">
    <property type="component" value="Unassembled WGS sequence"/>
</dbReference>
<accession>A0A371B368</accession>
<dbReference type="InterPro" id="IPR002125">
    <property type="entry name" value="CMP_dCMP_dom"/>
</dbReference>
<dbReference type="InterPro" id="IPR016193">
    <property type="entry name" value="Cytidine_deaminase-like"/>
</dbReference>
<dbReference type="GO" id="GO:0047974">
    <property type="term" value="F:guanosine deaminase activity"/>
    <property type="evidence" value="ECO:0007669"/>
    <property type="project" value="TreeGrafter"/>
</dbReference>
<dbReference type="AlphaFoldDB" id="A0A371B368"/>
<name>A0A371B368_9BRAD</name>
<organism evidence="4 5">
    <name type="scientific">Undibacter mobilis</name>
    <dbReference type="NCBI Taxonomy" id="2292256"/>
    <lineage>
        <taxon>Bacteria</taxon>
        <taxon>Pseudomonadati</taxon>
        <taxon>Pseudomonadota</taxon>
        <taxon>Alphaproteobacteria</taxon>
        <taxon>Hyphomicrobiales</taxon>
        <taxon>Nitrobacteraceae</taxon>
        <taxon>Undibacter</taxon>
    </lineage>
</organism>
<dbReference type="PANTHER" id="PTHR11079">
    <property type="entry name" value="CYTOSINE DEAMINASE FAMILY MEMBER"/>
    <property type="match status" value="1"/>
</dbReference>
<comment type="caution">
    <text evidence="4">The sequence shown here is derived from an EMBL/GenBank/DDBJ whole genome shotgun (WGS) entry which is preliminary data.</text>
</comment>
<gene>
    <name evidence="4" type="ORF">DXH78_15640</name>
</gene>
<evidence type="ECO:0000313" key="5">
    <source>
        <dbReference type="Proteomes" id="UP000263993"/>
    </source>
</evidence>
<dbReference type="OrthoDB" id="9802676at2"/>
<keyword evidence="2" id="KW-0862">Zinc</keyword>
<keyword evidence="5" id="KW-1185">Reference proteome</keyword>
<sequence length="155" mass="16819">MTPNELMQRAIDTARMGLGQAGHRPFAAVIARNGSVVCEAVSLSGSGNDPTAHAEILAVRDACDKLGTRDLSDCDLYATCEPCPLCVAAIWYARIRKTYYAATVDDCGKVGIHLDELIREVRLPIAKRRQPSEQLMRPQAQALFSDWASAQISSG</sequence>
<dbReference type="Gene3D" id="3.40.140.10">
    <property type="entry name" value="Cytidine Deaminase, domain 2"/>
    <property type="match status" value="1"/>
</dbReference>
<dbReference type="PANTHER" id="PTHR11079:SF161">
    <property type="entry name" value="CMP_DCMP-TYPE DEAMINASE DOMAIN-CONTAINING PROTEIN"/>
    <property type="match status" value="1"/>
</dbReference>
<evidence type="ECO:0000256" key="1">
    <source>
        <dbReference type="ARBA" id="ARBA00022723"/>
    </source>
</evidence>
<evidence type="ECO:0000313" key="4">
    <source>
        <dbReference type="EMBL" id="RDV02036.1"/>
    </source>
</evidence>
<dbReference type="PROSITE" id="PS51747">
    <property type="entry name" value="CYT_DCMP_DEAMINASES_2"/>
    <property type="match status" value="1"/>
</dbReference>
<evidence type="ECO:0000259" key="3">
    <source>
        <dbReference type="PROSITE" id="PS51747"/>
    </source>
</evidence>
<dbReference type="SUPFAM" id="SSF53927">
    <property type="entry name" value="Cytidine deaminase-like"/>
    <property type="match status" value="1"/>
</dbReference>
<reference evidence="5" key="1">
    <citation type="submission" date="2018-08" db="EMBL/GenBank/DDBJ databases">
        <authorList>
            <person name="Kim S.-J."/>
            <person name="Jung G.-Y."/>
        </authorList>
    </citation>
    <scope>NUCLEOTIDE SEQUENCE [LARGE SCALE GENOMIC DNA]</scope>
    <source>
        <strain evidence="5">GY_H</strain>
    </source>
</reference>
<dbReference type="InterPro" id="IPR016192">
    <property type="entry name" value="APOBEC/CMP_deaminase_Zn-bd"/>
</dbReference>
<keyword evidence="1" id="KW-0479">Metal-binding</keyword>
<dbReference type="GO" id="GO:0006152">
    <property type="term" value="P:purine nucleoside catabolic process"/>
    <property type="evidence" value="ECO:0007669"/>
    <property type="project" value="TreeGrafter"/>
</dbReference>
<dbReference type="GO" id="GO:0008270">
    <property type="term" value="F:zinc ion binding"/>
    <property type="evidence" value="ECO:0007669"/>
    <property type="project" value="InterPro"/>
</dbReference>
<protein>
    <submittedName>
        <fullName evidence="4">Nucleoside deaminase</fullName>
    </submittedName>
</protein>